<evidence type="ECO:0000256" key="2">
    <source>
        <dbReference type="ARBA" id="ARBA00008224"/>
    </source>
</evidence>
<evidence type="ECO:0000256" key="6">
    <source>
        <dbReference type="ARBA" id="ARBA00022475"/>
    </source>
</evidence>
<evidence type="ECO:0000256" key="5">
    <source>
        <dbReference type="ARBA" id="ARBA00022466"/>
    </source>
</evidence>
<evidence type="ECO:0000256" key="11">
    <source>
        <dbReference type="ARBA" id="ARBA00022989"/>
    </source>
</evidence>
<dbReference type="RefSeq" id="WP_245808003.1">
    <property type="nucleotide sequence ID" value="NZ_FUKI01000139.1"/>
</dbReference>
<evidence type="ECO:0000256" key="8">
    <source>
        <dbReference type="ARBA" id="ARBA00022692"/>
    </source>
</evidence>
<dbReference type="GO" id="GO:0046872">
    <property type="term" value="F:metal ion binding"/>
    <property type="evidence" value="ECO:0007669"/>
    <property type="project" value="UniProtKB-KW"/>
</dbReference>
<evidence type="ECO:0000256" key="1">
    <source>
        <dbReference type="ARBA" id="ARBA00004429"/>
    </source>
</evidence>
<feature type="transmembrane region" description="Helical" evidence="15">
    <location>
        <begin position="12"/>
        <end position="39"/>
    </location>
</feature>
<evidence type="ECO:0000256" key="7">
    <source>
        <dbReference type="ARBA" id="ARBA00022519"/>
    </source>
</evidence>
<keyword evidence="17" id="KW-1185">Reference proteome</keyword>
<evidence type="ECO:0000313" key="16">
    <source>
        <dbReference type="EMBL" id="SJM94957.1"/>
    </source>
</evidence>
<keyword evidence="10" id="KW-0476">Mercury</keyword>
<dbReference type="GO" id="GO:0005886">
    <property type="term" value="C:plasma membrane"/>
    <property type="evidence" value="ECO:0007669"/>
    <property type="project" value="UniProtKB-SubCell"/>
</dbReference>
<feature type="transmembrane region" description="Helical" evidence="15">
    <location>
        <begin position="51"/>
        <end position="69"/>
    </location>
</feature>
<dbReference type="Pfam" id="PF02411">
    <property type="entry name" value="MerT"/>
    <property type="match status" value="1"/>
</dbReference>
<dbReference type="EMBL" id="FUKI01000139">
    <property type="protein sequence ID" value="SJM94957.1"/>
    <property type="molecule type" value="Genomic_DNA"/>
</dbReference>
<organism evidence="16 17">
    <name type="scientific">Crenothrix polyspora</name>
    <dbReference type="NCBI Taxonomy" id="360316"/>
    <lineage>
        <taxon>Bacteria</taxon>
        <taxon>Pseudomonadati</taxon>
        <taxon>Pseudomonadota</taxon>
        <taxon>Gammaproteobacteria</taxon>
        <taxon>Methylococcales</taxon>
        <taxon>Crenotrichaceae</taxon>
        <taxon>Crenothrix</taxon>
    </lineage>
</organism>
<keyword evidence="11 15" id="KW-1133">Transmembrane helix</keyword>
<gene>
    <name evidence="16" type="primary">merT</name>
    <name evidence="16" type="ORF">CRENPOLYSF1_610023</name>
</gene>
<keyword evidence="8 15" id="KW-0812">Transmembrane</keyword>
<evidence type="ECO:0000256" key="13">
    <source>
        <dbReference type="ARBA" id="ARBA00030934"/>
    </source>
</evidence>
<evidence type="ECO:0000256" key="12">
    <source>
        <dbReference type="ARBA" id="ARBA00023136"/>
    </source>
</evidence>
<keyword evidence="12 15" id="KW-0472">Membrane</keyword>
<proteinExistence type="inferred from homology"/>
<keyword evidence="6" id="KW-1003">Cell membrane</keyword>
<evidence type="ECO:0000256" key="4">
    <source>
        <dbReference type="ARBA" id="ARBA00022448"/>
    </source>
</evidence>
<evidence type="ECO:0000256" key="14">
    <source>
        <dbReference type="ARBA" id="ARBA00045720"/>
    </source>
</evidence>
<keyword evidence="9" id="KW-0479">Metal-binding</keyword>
<evidence type="ECO:0000256" key="3">
    <source>
        <dbReference type="ARBA" id="ARBA00017053"/>
    </source>
</evidence>
<comment type="subcellular location">
    <subcellularLocation>
        <location evidence="1">Cell inner membrane</location>
        <topology evidence="1">Multi-pass membrane protein</topology>
    </subcellularLocation>
</comment>
<evidence type="ECO:0000256" key="15">
    <source>
        <dbReference type="SAM" id="Phobius"/>
    </source>
</evidence>
<reference evidence="17" key="1">
    <citation type="submission" date="2017-02" db="EMBL/GenBank/DDBJ databases">
        <authorList>
            <person name="Daims H."/>
        </authorList>
    </citation>
    <scope>NUCLEOTIDE SEQUENCE [LARGE SCALE GENOMIC DNA]</scope>
</reference>
<keyword evidence="5" id="KW-0475">Mercuric resistance</keyword>
<comment type="function">
    <text evidence="14">Involved in mercury resistance. Probably transfers a mercuric ion from the periplasmic Hg(2+)-binding protein MerP to the cytoplasmic mercuric reductase MerA.</text>
</comment>
<evidence type="ECO:0000256" key="10">
    <source>
        <dbReference type="ARBA" id="ARBA00022914"/>
    </source>
</evidence>
<comment type="similarity">
    <text evidence="2">Belongs to the MerT family.</text>
</comment>
<dbReference type="Proteomes" id="UP000195667">
    <property type="component" value="Unassembled WGS sequence"/>
</dbReference>
<evidence type="ECO:0000313" key="17">
    <source>
        <dbReference type="Proteomes" id="UP000195667"/>
    </source>
</evidence>
<dbReference type="GO" id="GO:0015097">
    <property type="term" value="F:mercury ion transmembrane transporter activity"/>
    <property type="evidence" value="ECO:0007669"/>
    <property type="project" value="InterPro"/>
</dbReference>
<accession>A0A1R4HFF8</accession>
<dbReference type="InterPro" id="IPR003457">
    <property type="entry name" value="Transprt_MerT"/>
</dbReference>
<dbReference type="AlphaFoldDB" id="A0A1R4HFF8"/>
<sequence length="117" mass="12678">MSGKFNLPLIGGLFAGIAASLCCVGPLVLLSLGVSGAWISNLTALEPYRPLFIAIALIALVIAYLVIYQSASDQSCEEGKICAEPASQRWYKNVFWCVVAVVIIAIASPYWISFMYR</sequence>
<keyword evidence="4" id="KW-0813">Transport</keyword>
<evidence type="ECO:0000256" key="9">
    <source>
        <dbReference type="ARBA" id="ARBA00022723"/>
    </source>
</evidence>
<name>A0A1R4HFF8_9GAMM</name>
<keyword evidence="7" id="KW-0997">Cell inner membrane</keyword>
<protein>
    <recommendedName>
        <fullName evidence="3">Mercuric transport protein MerT</fullName>
    </recommendedName>
    <alternativeName>
        <fullName evidence="13">Mercury ion transport protein</fullName>
    </alternativeName>
</protein>
<dbReference type="Gene3D" id="1.10.287.910">
    <property type="entry name" value="bacterial mercury transporter, merf"/>
    <property type="match status" value="1"/>
</dbReference>
<feature type="transmembrane region" description="Helical" evidence="15">
    <location>
        <begin position="90"/>
        <end position="112"/>
    </location>
</feature>